<name>A0ABT9NIL2_9ACTN</name>
<keyword evidence="2 5" id="KW-0812">Transmembrane</keyword>
<dbReference type="EMBL" id="JAUSQM010000001">
    <property type="protein sequence ID" value="MDP9820201.1"/>
    <property type="molecule type" value="Genomic_DNA"/>
</dbReference>
<keyword evidence="4 5" id="KW-0472">Membrane</keyword>
<evidence type="ECO:0000256" key="4">
    <source>
        <dbReference type="ARBA" id="ARBA00023136"/>
    </source>
</evidence>
<dbReference type="RefSeq" id="WP_306824686.1">
    <property type="nucleotide sequence ID" value="NZ_JAUSQM010000001.1"/>
</dbReference>
<feature type="domain" description="Integral membrane bound transporter" evidence="6">
    <location>
        <begin position="36"/>
        <end position="159"/>
    </location>
</feature>
<reference evidence="7 8" key="1">
    <citation type="submission" date="2023-07" db="EMBL/GenBank/DDBJ databases">
        <title>Sequencing the genomes of 1000 actinobacteria strains.</title>
        <authorList>
            <person name="Klenk H.-P."/>
        </authorList>
    </citation>
    <scope>NUCLEOTIDE SEQUENCE [LARGE SCALE GENOMIC DNA]</scope>
    <source>
        <strain evidence="7 8">GD13</strain>
    </source>
</reference>
<evidence type="ECO:0000313" key="8">
    <source>
        <dbReference type="Proteomes" id="UP001240447"/>
    </source>
</evidence>
<feature type="transmembrane region" description="Helical" evidence="5">
    <location>
        <begin position="43"/>
        <end position="63"/>
    </location>
</feature>
<feature type="transmembrane region" description="Helical" evidence="5">
    <location>
        <begin position="120"/>
        <end position="140"/>
    </location>
</feature>
<evidence type="ECO:0000256" key="1">
    <source>
        <dbReference type="ARBA" id="ARBA00004141"/>
    </source>
</evidence>
<evidence type="ECO:0000256" key="3">
    <source>
        <dbReference type="ARBA" id="ARBA00022989"/>
    </source>
</evidence>
<evidence type="ECO:0000256" key="5">
    <source>
        <dbReference type="SAM" id="Phobius"/>
    </source>
</evidence>
<dbReference type="Proteomes" id="UP001240447">
    <property type="component" value="Unassembled WGS sequence"/>
</dbReference>
<gene>
    <name evidence="7" type="ORF">J2S59_000010</name>
</gene>
<feature type="transmembrane region" description="Helical" evidence="5">
    <location>
        <begin position="70"/>
        <end position="90"/>
    </location>
</feature>
<dbReference type="Pfam" id="PF13515">
    <property type="entry name" value="FUSC_2"/>
    <property type="match status" value="1"/>
</dbReference>
<feature type="transmembrane region" description="Helical" evidence="5">
    <location>
        <begin position="146"/>
        <end position="164"/>
    </location>
</feature>
<evidence type="ECO:0000259" key="6">
    <source>
        <dbReference type="Pfam" id="PF13515"/>
    </source>
</evidence>
<dbReference type="InterPro" id="IPR049453">
    <property type="entry name" value="Memb_transporter_dom"/>
</dbReference>
<keyword evidence="8" id="KW-1185">Reference proteome</keyword>
<evidence type="ECO:0000256" key="2">
    <source>
        <dbReference type="ARBA" id="ARBA00022692"/>
    </source>
</evidence>
<organism evidence="7 8">
    <name type="scientific">Nocardioides massiliensis</name>
    <dbReference type="NCBI Taxonomy" id="1325935"/>
    <lineage>
        <taxon>Bacteria</taxon>
        <taxon>Bacillati</taxon>
        <taxon>Actinomycetota</taxon>
        <taxon>Actinomycetes</taxon>
        <taxon>Propionibacteriales</taxon>
        <taxon>Nocardioidaceae</taxon>
        <taxon>Nocardioides</taxon>
    </lineage>
</organism>
<protein>
    <submittedName>
        <fullName evidence="7">Uncharacterized membrane protein YgaE (UPF0421/DUF939 family)</fullName>
    </submittedName>
</protein>
<sequence length="353" mass="37277">MGGAVGAVGRFFTERSTEVAKSWRGIIRLSIAPALAWWLSMQIFGHSQAFFAPIAAILTLTVAAGQRAGVVVEIIVGAAVGILVGELLILSIGRGSWQLMLVLTLAVISARFLRLPGLAVTQAVISAVLLVTIVPAEGYADPAVTRFVDALLGGAVGLAMIILIPANPVREIDAATARLRAELAEILAKTGEALRTHDVARATEALDRARGTQEMVNTVGTLADSVEEIARLSPFRWRQRTAVLARTSALVDLDHAVRNTRVLSRRVAAMLRNHEPVPAGLAESLQRLSVLALDEGVTRDDLVAVAHHAVRTAVEHLTINTAAIASQIRAIVADMLLAAGTDPGALDQLLGVD</sequence>
<accession>A0ABT9NIL2</accession>
<comment type="caution">
    <text evidence="7">The sequence shown here is derived from an EMBL/GenBank/DDBJ whole genome shotgun (WGS) entry which is preliminary data.</text>
</comment>
<comment type="subcellular location">
    <subcellularLocation>
        <location evidence="1">Membrane</location>
        <topology evidence="1">Multi-pass membrane protein</topology>
    </subcellularLocation>
</comment>
<proteinExistence type="predicted"/>
<keyword evidence="3 5" id="KW-1133">Transmembrane helix</keyword>
<evidence type="ECO:0000313" key="7">
    <source>
        <dbReference type="EMBL" id="MDP9820201.1"/>
    </source>
</evidence>